<feature type="domain" description="Mur ligase central" evidence="13">
    <location>
        <begin position="95"/>
        <end position="275"/>
    </location>
</feature>
<dbReference type="Gene3D" id="3.40.1390.10">
    <property type="entry name" value="MurE/MurF, N-terminal domain"/>
    <property type="match status" value="1"/>
</dbReference>
<keyword evidence="8 10" id="KW-0131">Cell cycle</keyword>
<dbReference type="NCBIfam" id="TIGR01143">
    <property type="entry name" value="murF"/>
    <property type="match status" value="1"/>
</dbReference>
<dbReference type="SUPFAM" id="SSF53244">
    <property type="entry name" value="MurD-like peptide ligases, peptide-binding domain"/>
    <property type="match status" value="1"/>
</dbReference>
<dbReference type="EC" id="6.3.2.10" evidence="10 11"/>
<keyword evidence="7 10" id="KW-0573">Peptidoglycan synthesis</keyword>
<dbReference type="RefSeq" id="WP_338236028.1">
    <property type="nucleotide sequence ID" value="NZ_BQKE01000001.1"/>
</dbReference>
<dbReference type="AlphaFoldDB" id="A0AAN4VUZ1"/>
<dbReference type="SUPFAM" id="SSF63418">
    <property type="entry name" value="MurE/MurF N-terminal domain"/>
    <property type="match status" value="1"/>
</dbReference>
<keyword evidence="1 10" id="KW-0963">Cytoplasm</keyword>
<protein>
    <recommendedName>
        <fullName evidence="10 11">UDP-N-acetylmuramoyl-tripeptide--D-alanyl-D-alanine ligase</fullName>
        <ecNumber evidence="10 11">6.3.2.10</ecNumber>
    </recommendedName>
    <alternativeName>
        <fullName evidence="10">D-alanyl-D-alanine-adding enzyme</fullName>
    </alternativeName>
</protein>
<dbReference type="InterPro" id="IPR036565">
    <property type="entry name" value="Mur-like_cat_sf"/>
</dbReference>
<dbReference type="PANTHER" id="PTHR43024:SF1">
    <property type="entry name" value="UDP-N-ACETYLMURAMOYL-TRIPEPTIDE--D-ALANYL-D-ALANINE LIGASE"/>
    <property type="match status" value="1"/>
</dbReference>
<evidence type="ECO:0000256" key="11">
    <source>
        <dbReference type="RuleBase" id="RU004136"/>
    </source>
</evidence>
<comment type="similarity">
    <text evidence="10">Belongs to the MurCDEF family. MurF subfamily.</text>
</comment>
<dbReference type="GO" id="GO:0005524">
    <property type="term" value="F:ATP binding"/>
    <property type="evidence" value="ECO:0007669"/>
    <property type="project" value="UniProtKB-UniRule"/>
</dbReference>
<dbReference type="HAMAP" id="MF_02019">
    <property type="entry name" value="MurF"/>
    <property type="match status" value="1"/>
</dbReference>
<organism evidence="14 15">
    <name type="scientific">Persicobacter diffluens</name>
    <dbReference type="NCBI Taxonomy" id="981"/>
    <lineage>
        <taxon>Bacteria</taxon>
        <taxon>Pseudomonadati</taxon>
        <taxon>Bacteroidota</taxon>
        <taxon>Cytophagia</taxon>
        <taxon>Cytophagales</taxon>
        <taxon>Persicobacteraceae</taxon>
        <taxon>Persicobacter</taxon>
    </lineage>
</organism>
<comment type="function">
    <text evidence="10 11">Involved in cell wall formation. Catalyzes the final step in the synthesis of UDP-N-acetylmuramoyl-pentapeptide, the precursor of murein.</text>
</comment>
<evidence type="ECO:0000256" key="6">
    <source>
        <dbReference type="ARBA" id="ARBA00022960"/>
    </source>
</evidence>
<dbReference type="GO" id="GO:0009252">
    <property type="term" value="P:peptidoglycan biosynthetic process"/>
    <property type="evidence" value="ECO:0007669"/>
    <property type="project" value="UniProtKB-UniRule"/>
</dbReference>
<keyword evidence="4 10" id="KW-0547">Nucleotide-binding</keyword>
<dbReference type="Proteomes" id="UP001310022">
    <property type="component" value="Unassembled WGS sequence"/>
</dbReference>
<comment type="subcellular location">
    <subcellularLocation>
        <location evidence="10 11">Cytoplasm</location>
    </subcellularLocation>
</comment>
<dbReference type="InterPro" id="IPR036615">
    <property type="entry name" value="Mur_ligase_C_dom_sf"/>
</dbReference>
<evidence type="ECO:0000256" key="1">
    <source>
        <dbReference type="ARBA" id="ARBA00022490"/>
    </source>
</evidence>
<keyword evidence="9 10" id="KW-0961">Cell wall biogenesis/degradation</keyword>
<feature type="binding site" evidence="10">
    <location>
        <begin position="97"/>
        <end position="103"/>
    </location>
    <ligand>
        <name>ATP</name>
        <dbReference type="ChEBI" id="CHEBI:30616"/>
    </ligand>
</feature>
<accession>A0AAN4VUZ1</accession>
<evidence type="ECO:0000313" key="14">
    <source>
        <dbReference type="EMBL" id="GJM60188.1"/>
    </source>
</evidence>
<dbReference type="InterPro" id="IPR004101">
    <property type="entry name" value="Mur_ligase_C"/>
</dbReference>
<dbReference type="GO" id="GO:0051301">
    <property type="term" value="P:cell division"/>
    <property type="evidence" value="ECO:0007669"/>
    <property type="project" value="UniProtKB-KW"/>
</dbReference>
<dbReference type="SUPFAM" id="SSF53623">
    <property type="entry name" value="MurD-like peptide ligases, catalytic domain"/>
    <property type="match status" value="1"/>
</dbReference>
<name>A0AAN4VUZ1_9BACT</name>
<dbReference type="EMBL" id="BQKE01000001">
    <property type="protein sequence ID" value="GJM60188.1"/>
    <property type="molecule type" value="Genomic_DNA"/>
</dbReference>
<dbReference type="InterPro" id="IPR051046">
    <property type="entry name" value="MurCDEF_CellWall_CoF430Synth"/>
</dbReference>
<evidence type="ECO:0000256" key="10">
    <source>
        <dbReference type="HAMAP-Rule" id="MF_02019"/>
    </source>
</evidence>
<dbReference type="GO" id="GO:0071555">
    <property type="term" value="P:cell wall organization"/>
    <property type="evidence" value="ECO:0007669"/>
    <property type="project" value="UniProtKB-KW"/>
</dbReference>
<sequence length="427" mass="47965">MNLEEIYRKYKECSGVNTDTRKILKDNIFFALKGPNFNANRFALQALESGARYAVVDEPEFALDERFILVEDGLKCLQQLATYHRRQLGIPVLGITGSNGKTTTKELVNAVLSQKYKTYATVGNFNNHIGVPLTILAWDESIELAIVEMGANKLGDIRELCEIAEPNFGLITNIGRAHIGEFGGFENILRAKSELYQFLLANDGKAFINSNNPLFENMARRFAEPIMYPNKGDSVQVDFIEANPFVEYRSENGEEVMTHLIGDYNFENIAAALAVGKWFNVLPAQANEGIRNYIPENNRSQIIQKGDLTIILDAYNANPSSMEVALKNLSQMSGEPKYVILGDMYELGEEKDQAHGEVGQQCEDYSFESFFVGEFMTAAKREFPGGHHFFKKSDLVHYLEAHPITEGLLLIKASRSMGLESLLEQFH</sequence>
<dbReference type="InterPro" id="IPR005863">
    <property type="entry name" value="UDP-N-AcMur_synth"/>
</dbReference>
<evidence type="ECO:0000313" key="15">
    <source>
        <dbReference type="Proteomes" id="UP001310022"/>
    </source>
</evidence>
<keyword evidence="5 10" id="KW-0067">ATP-binding</keyword>
<dbReference type="GO" id="GO:0005737">
    <property type="term" value="C:cytoplasm"/>
    <property type="evidence" value="ECO:0007669"/>
    <property type="project" value="UniProtKB-SubCell"/>
</dbReference>
<evidence type="ECO:0000256" key="4">
    <source>
        <dbReference type="ARBA" id="ARBA00022741"/>
    </source>
</evidence>
<evidence type="ECO:0000256" key="3">
    <source>
        <dbReference type="ARBA" id="ARBA00022618"/>
    </source>
</evidence>
<dbReference type="InterPro" id="IPR035911">
    <property type="entry name" value="MurE/MurF_N"/>
</dbReference>
<dbReference type="GO" id="GO:0047480">
    <property type="term" value="F:UDP-N-acetylmuramoyl-tripeptide-D-alanyl-D-alanine ligase activity"/>
    <property type="evidence" value="ECO:0007669"/>
    <property type="project" value="UniProtKB-UniRule"/>
</dbReference>
<keyword evidence="2 10" id="KW-0436">Ligase</keyword>
<evidence type="ECO:0000259" key="12">
    <source>
        <dbReference type="Pfam" id="PF02875"/>
    </source>
</evidence>
<dbReference type="InterPro" id="IPR013221">
    <property type="entry name" value="Mur_ligase_cen"/>
</dbReference>
<dbReference type="Pfam" id="PF08245">
    <property type="entry name" value="Mur_ligase_M"/>
    <property type="match status" value="1"/>
</dbReference>
<feature type="domain" description="Mur ligase C-terminal" evidence="12">
    <location>
        <begin position="299"/>
        <end position="373"/>
    </location>
</feature>
<dbReference type="Gene3D" id="3.40.1190.10">
    <property type="entry name" value="Mur-like, catalytic domain"/>
    <property type="match status" value="1"/>
</dbReference>
<evidence type="ECO:0000259" key="13">
    <source>
        <dbReference type="Pfam" id="PF08245"/>
    </source>
</evidence>
<evidence type="ECO:0000256" key="8">
    <source>
        <dbReference type="ARBA" id="ARBA00023306"/>
    </source>
</evidence>
<dbReference type="Gene3D" id="3.90.190.20">
    <property type="entry name" value="Mur ligase, C-terminal domain"/>
    <property type="match status" value="1"/>
</dbReference>
<dbReference type="Pfam" id="PF02875">
    <property type="entry name" value="Mur_ligase_C"/>
    <property type="match status" value="1"/>
</dbReference>
<evidence type="ECO:0000256" key="7">
    <source>
        <dbReference type="ARBA" id="ARBA00022984"/>
    </source>
</evidence>
<reference evidence="14 15" key="1">
    <citation type="submission" date="2021-12" db="EMBL/GenBank/DDBJ databases">
        <title>Genome sequencing of bacteria with rrn-lacking chromosome and rrn-plasmid.</title>
        <authorList>
            <person name="Anda M."/>
            <person name="Iwasaki W."/>
        </authorList>
    </citation>
    <scope>NUCLEOTIDE SEQUENCE [LARGE SCALE GENOMIC DNA]</scope>
    <source>
        <strain evidence="14 15">NBRC 15940</strain>
    </source>
</reference>
<gene>
    <name evidence="10 14" type="primary">murF</name>
    <name evidence="14" type="ORF">PEDI_07400</name>
</gene>
<dbReference type="PANTHER" id="PTHR43024">
    <property type="entry name" value="UDP-N-ACETYLMURAMOYL-TRIPEPTIDE--D-ALANYL-D-ALANINE LIGASE"/>
    <property type="match status" value="1"/>
</dbReference>
<keyword evidence="3 10" id="KW-0132">Cell division</keyword>
<evidence type="ECO:0000256" key="5">
    <source>
        <dbReference type="ARBA" id="ARBA00022840"/>
    </source>
</evidence>
<dbReference type="GO" id="GO:0008360">
    <property type="term" value="P:regulation of cell shape"/>
    <property type="evidence" value="ECO:0007669"/>
    <property type="project" value="UniProtKB-KW"/>
</dbReference>
<keyword evidence="15" id="KW-1185">Reference proteome</keyword>
<comment type="catalytic activity">
    <reaction evidence="10 11">
        <text>D-alanyl-D-alanine + UDP-N-acetyl-alpha-D-muramoyl-L-alanyl-gamma-D-glutamyl-meso-2,6-diaminopimelate + ATP = UDP-N-acetyl-alpha-D-muramoyl-L-alanyl-gamma-D-glutamyl-meso-2,6-diaminopimeloyl-D-alanyl-D-alanine + ADP + phosphate + H(+)</text>
        <dbReference type="Rhea" id="RHEA:28374"/>
        <dbReference type="ChEBI" id="CHEBI:15378"/>
        <dbReference type="ChEBI" id="CHEBI:30616"/>
        <dbReference type="ChEBI" id="CHEBI:43474"/>
        <dbReference type="ChEBI" id="CHEBI:57822"/>
        <dbReference type="ChEBI" id="CHEBI:61386"/>
        <dbReference type="ChEBI" id="CHEBI:83905"/>
        <dbReference type="ChEBI" id="CHEBI:456216"/>
        <dbReference type="EC" id="6.3.2.10"/>
    </reaction>
</comment>
<proteinExistence type="inferred from homology"/>
<comment type="caution">
    <text evidence="14">The sequence shown here is derived from an EMBL/GenBank/DDBJ whole genome shotgun (WGS) entry which is preliminary data.</text>
</comment>
<keyword evidence="6 10" id="KW-0133">Cell shape</keyword>
<evidence type="ECO:0000256" key="2">
    <source>
        <dbReference type="ARBA" id="ARBA00022598"/>
    </source>
</evidence>
<evidence type="ECO:0000256" key="9">
    <source>
        <dbReference type="ARBA" id="ARBA00023316"/>
    </source>
</evidence>
<comment type="pathway">
    <text evidence="10 11">Cell wall biogenesis; peptidoglycan biosynthesis.</text>
</comment>